<dbReference type="RefSeq" id="WP_124014315.1">
    <property type="nucleotide sequence ID" value="NZ_CP034073.1"/>
</dbReference>
<reference evidence="2" key="3">
    <citation type="submission" date="2018-11" db="EMBL/GenBank/DDBJ databases">
        <authorList>
            <person name="Hwang Y.J."/>
            <person name="Hwang C.Y."/>
        </authorList>
    </citation>
    <scope>NUCLEOTIDE SEQUENCE</scope>
    <source>
        <strain evidence="2">R106</strain>
    </source>
</reference>
<dbReference type="EMBL" id="RKKB01000041">
    <property type="protein sequence ID" value="RPA22444.1"/>
    <property type="molecule type" value="Genomic_DNA"/>
</dbReference>
<organism evidence="2 4">
    <name type="scientific">Shewanella psychromarinicola</name>
    <dbReference type="NCBI Taxonomy" id="2487742"/>
    <lineage>
        <taxon>Bacteria</taxon>
        <taxon>Pseudomonadati</taxon>
        <taxon>Pseudomonadota</taxon>
        <taxon>Gammaproteobacteria</taxon>
        <taxon>Alteromonadales</taxon>
        <taxon>Shewanellaceae</taxon>
        <taxon>Shewanella</taxon>
    </lineage>
</organism>
<gene>
    <name evidence="2" type="ORF">EGC77_22090</name>
    <name evidence="1" type="ORF">EGC80_02915</name>
</gene>
<dbReference type="OrthoDB" id="6388677at2"/>
<evidence type="ECO:0000313" key="4">
    <source>
        <dbReference type="Proteomes" id="UP000278855"/>
    </source>
</evidence>
<reference evidence="4" key="2">
    <citation type="submission" date="2018-11" db="EMBL/GenBank/DDBJ databases">
        <title>Shewanella sp. R106.</title>
        <authorList>
            <person name="Hwang Y.J."/>
            <person name="Hwang C.Y."/>
        </authorList>
    </citation>
    <scope>NUCLEOTIDE SEQUENCE [LARGE SCALE GENOMIC DNA]</scope>
    <source>
        <strain evidence="4">R106</strain>
    </source>
</reference>
<sequence>MAKHTPQQWQELVKLQQKSELSVTDFCREHTIVPKSFYYHQSKALKTEATSGFSQAIIKPDIPAPITQKGQTITLATSIGDLVFPAQISTKIIIDVIKGLQS</sequence>
<dbReference type="AlphaFoldDB" id="A0A3N4DYH0"/>
<dbReference type="KEGG" id="spsr:EGC80_02915"/>
<accession>A0A3N4DYH0</accession>
<keyword evidence="3" id="KW-1185">Reference proteome</keyword>
<dbReference type="Proteomes" id="UP000273778">
    <property type="component" value="Chromosome"/>
</dbReference>
<dbReference type="Proteomes" id="UP000278855">
    <property type="component" value="Unassembled WGS sequence"/>
</dbReference>
<dbReference type="NCBIfam" id="NF047593">
    <property type="entry name" value="IS66_ISAeme5_TnpA"/>
    <property type="match status" value="1"/>
</dbReference>
<reference evidence="1 3" key="1">
    <citation type="submission" date="2018-11" db="EMBL/GenBank/DDBJ databases">
        <title>Shewanella sp. M2.</title>
        <authorList>
            <person name="Hwang Y.J."/>
            <person name="Hwang C.Y."/>
        </authorList>
    </citation>
    <scope>NUCLEOTIDE SEQUENCE [LARGE SCALE GENOMIC DNA]</scope>
    <source>
        <strain evidence="1 3">M2</strain>
    </source>
</reference>
<evidence type="ECO:0000313" key="1">
    <source>
        <dbReference type="EMBL" id="AZG33985.1"/>
    </source>
</evidence>
<dbReference type="EMBL" id="CP034073">
    <property type="protein sequence ID" value="AZG33985.1"/>
    <property type="molecule type" value="Genomic_DNA"/>
</dbReference>
<proteinExistence type="predicted"/>
<evidence type="ECO:0000313" key="2">
    <source>
        <dbReference type="EMBL" id="RPA22444.1"/>
    </source>
</evidence>
<name>A0A3N4DYH0_9GAMM</name>
<protein>
    <recommendedName>
        <fullName evidence="5">Transposase</fullName>
    </recommendedName>
</protein>
<evidence type="ECO:0008006" key="5">
    <source>
        <dbReference type="Google" id="ProtNLM"/>
    </source>
</evidence>
<evidence type="ECO:0000313" key="3">
    <source>
        <dbReference type="Proteomes" id="UP000273778"/>
    </source>
</evidence>